<protein>
    <submittedName>
        <fullName evidence="2">Uncharacterized protein</fullName>
    </submittedName>
</protein>
<accession>A0A024UE92</accession>
<feature type="region of interest" description="Disordered" evidence="1">
    <location>
        <begin position="22"/>
        <end position="45"/>
    </location>
</feature>
<dbReference type="eggNOG" id="ENOG502RJW8">
    <property type="taxonomic scope" value="Eukaryota"/>
</dbReference>
<evidence type="ECO:0000313" key="2">
    <source>
        <dbReference type="EMBL" id="ETW04594.1"/>
    </source>
</evidence>
<organism evidence="2">
    <name type="scientific">Aphanomyces invadans</name>
    <dbReference type="NCBI Taxonomy" id="157072"/>
    <lineage>
        <taxon>Eukaryota</taxon>
        <taxon>Sar</taxon>
        <taxon>Stramenopiles</taxon>
        <taxon>Oomycota</taxon>
        <taxon>Saprolegniomycetes</taxon>
        <taxon>Saprolegniales</taxon>
        <taxon>Verrucalvaceae</taxon>
        <taxon>Aphanomyces</taxon>
    </lineage>
</organism>
<feature type="region of interest" description="Disordered" evidence="1">
    <location>
        <begin position="240"/>
        <end position="282"/>
    </location>
</feature>
<dbReference type="VEuPathDB" id="FungiDB:H310_03802"/>
<dbReference type="RefSeq" id="XP_008866034.1">
    <property type="nucleotide sequence ID" value="XM_008867812.1"/>
</dbReference>
<dbReference type="STRING" id="157072.A0A024UE92"/>
<feature type="region of interest" description="Disordered" evidence="1">
    <location>
        <begin position="189"/>
        <end position="227"/>
    </location>
</feature>
<dbReference type="OrthoDB" id="74575at2759"/>
<evidence type="ECO:0000256" key="1">
    <source>
        <dbReference type="SAM" id="MobiDB-lite"/>
    </source>
</evidence>
<dbReference type="AlphaFoldDB" id="A0A024UE92"/>
<name>A0A024UE92_9STRA</name>
<dbReference type="EMBL" id="KI913957">
    <property type="protein sequence ID" value="ETW04594.1"/>
    <property type="molecule type" value="Genomic_DNA"/>
</dbReference>
<feature type="compositionally biased region" description="Polar residues" evidence="1">
    <location>
        <begin position="189"/>
        <end position="198"/>
    </location>
</feature>
<sequence>MHHYSDDSVARQRLHSTHGFTLLPATEGAHPPMHPESFLHDLGGQHVLPPRSSAVDMSAFTAPSMHPLYDPPPTMYNGPNPLASVPSNPSSTYSWYLPHDLSNDQAVDRDLLCLASPWPSQHQSTTASCVPTSLALSALSTPTNYLDTKPHPPASWMQPHVTSPAATSAPSFATSNRFFTAHHEHVAQPASTYASVTNDAAPPMPSPTQLQGPQGRPPASFHKGVPRSVHTGVGLACAVEPRLSSTSSSADSVDNKKEKRRTQVRDASRRRRAKRKDEETRLRDRIQELMHQIHIMGGPQSVDGVGATIDGASDDAALDAAYQQQLQVVRMLQQKNLQYKEKLAQHEQFARMIQSGIQLLTDDSSATATQLQFLQQQQLTRATASAATPLPPVEPASLTGSAPTNLLATSDLARMLATSSVRDALTKWAKTVAAKCHRDLHVSTWDTRGENVTTNVAMGWQTHVWIPLATSKRREMHVRSHKVVVGANSDECAVKTWEMVTSIAKARRVNPDMKAIELVHEVTPRELIVVVHRRVATQVLGGRDRVTVSVVSKMPPSDQTDPVVSIGVVSFDDGAFARCIAQDEIHDLEPVERFGWSFAPNNAVTFQGWYTVQDNAPAAATASHPDLITTQYSNETMFALVRWESEAMESVL</sequence>
<proteinExistence type="predicted"/>
<dbReference type="GeneID" id="20080852"/>
<gene>
    <name evidence="2" type="ORF">H310_03802</name>
</gene>
<feature type="compositionally biased region" description="Basic and acidic residues" evidence="1">
    <location>
        <begin position="253"/>
        <end position="267"/>
    </location>
</feature>
<reference evidence="2" key="1">
    <citation type="submission" date="2013-12" db="EMBL/GenBank/DDBJ databases">
        <title>The Genome Sequence of Aphanomyces invadans NJM9701.</title>
        <authorList>
            <consortium name="The Broad Institute Genomics Platform"/>
            <person name="Russ C."/>
            <person name="Tyler B."/>
            <person name="van West P."/>
            <person name="Dieguez-Uribeondo J."/>
            <person name="Young S.K."/>
            <person name="Zeng Q."/>
            <person name="Gargeya S."/>
            <person name="Fitzgerald M."/>
            <person name="Abouelleil A."/>
            <person name="Alvarado L."/>
            <person name="Chapman S.B."/>
            <person name="Gainer-Dewar J."/>
            <person name="Goldberg J."/>
            <person name="Griggs A."/>
            <person name="Gujja S."/>
            <person name="Hansen M."/>
            <person name="Howarth C."/>
            <person name="Imamovic A."/>
            <person name="Ireland A."/>
            <person name="Larimer J."/>
            <person name="McCowan C."/>
            <person name="Murphy C."/>
            <person name="Pearson M."/>
            <person name="Poon T.W."/>
            <person name="Priest M."/>
            <person name="Roberts A."/>
            <person name="Saif S."/>
            <person name="Shea T."/>
            <person name="Sykes S."/>
            <person name="Wortman J."/>
            <person name="Nusbaum C."/>
            <person name="Birren B."/>
        </authorList>
    </citation>
    <scope>NUCLEOTIDE SEQUENCE [LARGE SCALE GENOMIC DNA]</scope>
    <source>
        <strain evidence="2">NJM9701</strain>
    </source>
</reference>